<feature type="chain" id="PRO_5046778566" description="BURP domain-containing protein" evidence="2">
    <location>
        <begin position="27"/>
        <end position="292"/>
    </location>
</feature>
<sequence length="292" mass="32280">MGNEFVSYSFLLLLVVTLALVVTSNGADVLRLHSMDSDGMHIGGENNGRRSSPGGGWAVSMDDPNDPAVQVFALIKDLVVGKTMPIYFPYIKDPASFQFFPKETTRHIPFSSEAIPELLRFFSFSPDSKQALAMRQTLEVCEKEPKQGEVRGCATNIESLADFARGILGSDSQVEILRSSLLSDPSTPLVQNYTILDFKAVSTGDIIPCHSEPYPYPVYYCHFQLGAESRVFKVNLRGENGEMMDSVFLCHMDTSTWRPGHVAFRLLGVKAGESEVCHFMAAHDLAMFPVPK</sequence>
<evidence type="ECO:0000256" key="2">
    <source>
        <dbReference type="SAM" id="SignalP"/>
    </source>
</evidence>
<dbReference type="PROSITE" id="PS51277">
    <property type="entry name" value="BURP"/>
    <property type="match status" value="1"/>
</dbReference>
<dbReference type="EMBL" id="JBBPBM010000013">
    <property type="protein sequence ID" value="KAK8561280.1"/>
    <property type="molecule type" value="Genomic_DNA"/>
</dbReference>
<evidence type="ECO:0000313" key="4">
    <source>
        <dbReference type="EMBL" id="KAK8561280.1"/>
    </source>
</evidence>
<feature type="domain" description="BURP" evidence="3">
    <location>
        <begin position="72"/>
        <end position="290"/>
    </location>
</feature>
<evidence type="ECO:0000313" key="5">
    <source>
        <dbReference type="Proteomes" id="UP001472677"/>
    </source>
</evidence>
<keyword evidence="5" id="KW-1185">Reference proteome</keyword>
<proteinExistence type="predicted"/>
<dbReference type="PANTHER" id="PTHR31236:SF32">
    <property type="entry name" value="BURP DOMAIN PROTEIN USPL1-LIKE"/>
    <property type="match status" value="1"/>
</dbReference>
<dbReference type="PANTHER" id="PTHR31236">
    <property type="entry name" value="BURP DOMAIN PROTEIN USPL1-LIKE"/>
    <property type="match status" value="1"/>
</dbReference>
<gene>
    <name evidence="4" type="ORF">V6N12_048354</name>
</gene>
<dbReference type="Proteomes" id="UP001472677">
    <property type="component" value="Unassembled WGS sequence"/>
</dbReference>
<accession>A0ABR2EH10</accession>
<dbReference type="InterPro" id="IPR004873">
    <property type="entry name" value="BURP_dom"/>
</dbReference>
<feature type="region of interest" description="Disordered" evidence="1">
    <location>
        <begin position="41"/>
        <end position="60"/>
    </location>
</feature>
<reference evidence="4 5" key="1">
    <citation type="journal article" date="2024" name="G3 (Bethesda)">
        <title>Genome assembly of Hibiscus sabdariffa L. provides insights into metabolisms of medicinal natural products.</title>
        <authorList>
            <person name="Kim T."/>
        </authorList>
    </citation>
    <scope>NUCLEOTIDE SEQUENCE [LARGE SCALE GENOMIC DNA]</scope>
    <source>
        <strain evidence="4">TK-2024</strain>
        <tissue evidence="4">Old leaves</tissue>
    </source>
</reference>
<keyword evidence="2" id="KW-0732">Signal</keyword>
<dbReference type="InterPro" id="IPR044816">
    <property type="entry name" value="BURP"/>
</dbReference>
<protein>
    <recommendedName>
        <fullName evidence="3">BURP domain-containing protein</fullName>
    </recommendedName>
</protein>
<dbReference type="SMART" id="SM01045">
    <property type="entry name" value="BURP"/>
    <property type="match status" value="1"/>
</dbReference>
<organism evidence="4 5">
    <name type="scientific">Hibiscus sabdariffa</name>
    <name type="common">roselle</name>
    <dbReference type="NCBI Taxonomy" id="183260"/>
    <lineage>
        <taxon>Eukaryota</taxon>
        <taxon>Viridiplantae</taxon>
        <taxon>Streptophyta</taxon>
        <taxon>Embryophyta</taxon>
        <taxon>Tracheophyta</taxon>
        <taxon>Spermatophyta</taxon>
        <taxon>Magnoliopsida</taxon>
        <taxon>eudicotyledons</taxon>
        <taxon>Gunneridae</taxon>
        <taxon>Pentapetalae</taxon>
        <taxon>rosids</taxon>
        <taxon>malvids</taxon>
        <taxon>Malvales</taxon>
        <taxon>Malvaceae</taxon>
        <taxon>Malvoideae</taxon>
        <taxon>Hibiscus</taxon>
    </lineage>
</organism>
<comment type="caution">
    <text evidence="4">The sequence shown here is derived from an EMBL/GenBank/DDBJ whole genome shotgun (WGS) entry which is preliminary data.</text>
</comment>
<feature type="signal peptide" evidence="2">
    <location>
        <begin position="1"/>
        <end position="26"/>
    </location>
</feature>
<name>A0ABR2EH10_9ROSI</name>
<dbReference type="Pfam" id="PF03181">
    <property type="entry name" value="BURP"/>
    <property type="match status" value="1"/>
</dbReference>
<evidence type="ECO:0000259" key="3">
    <source>
        <dbReference type="PROSITE" id="PS51277"/>
    </source>
</evidence>
<evidence type="ECO:0000256" key="1">
    <source>
        <dbReference type="SAM" id="MobiDB-lite"/>
    </source>
</evidence>